<evidence type="ECO:0000256" key="1">
    <source>
        <dbReference type="SAM" id="Phobius"/>
    </source>
</evidence>
<sequence>MSVLFVLIGVSMLVAGGFLIGFLWAVKKGQYDDSYSPSVRILFEDKEKKSEELLDLENTAKKNHKS</sequence>
<keyword evidence="3" id="KW-1185">Reference proteome</keyword>
<evidence type="ECO:0000313" key="2">
    <source>
        <dbReference type="EMBL" id="RKE03609.1"/>
    </source>
</evidence>
<dbReference type="AlphaFoldDB" id="A0A419X7L8"/>
<dbReference type="InterPro" id="IPR004714">
    <property type="entry name" value="Cyt_oxidase_maturation_cbb3"/>
</dbReference>
<gene>
    <name evidence="2" type="ORF">BXY64_0616</name>
</gene>
<feature type="transmembrane region" description="Helical" evidence="1">
    <location>
        <begin position="6"/>
        <end position="26"/>
    </location>
</feature>
<evidence type="ECO:0000313" key="3">
    <source>
        <dbReference type="Proteomes" id="UP000284531"/>
    </source>
</evidence>
<reference evidence="2 3" key="1">
    <citation type="submission" date="2018-09" db="EMBL/GenBank/DDBJ databases">
        <title>Genomic Encyclopedia of Archaeal and Bacterial Type Strains, Phase II (KMG-II): from individual species to whole genera.</title>
        <authorList>
            <person name="Goeker M."/>
        </authorList>
    </citation>
    <scope>NUCLEOTIDE SEQUENCE [LARGE SCALE GENOMIC DNA]</scope>
    <source>
        <strain evidence="2 3">DSM 21950</strain>
    </source>
</reference>
<keyword evidence="1" id="KW-0472">Membrane</keyword>
<dbReference type="PANTHER" id="PTHR41532:SF1">
    <property type="entry name" value="FIXS PROTEIN"/>
    <property type="match status" value="1"/>
</dbReference>
<accession>A0A419X7L8</accession>
<dbReference type="RefSeq" id="WP_120238479.1">
    <property type="nucleotide sequence ID" value="NZ_RAPQ01000008.1"/>
</dbReference>
<dbReference type="EMBL" id="RAPQ01000008">
    <property type="protein sequence ID" value="RKE03609.1"/>
    <property type="molecule type" value="Genomic_DNA"/>
</dbReference>
<keyword evidence="1" id="KW-0812">Transmembrane</keyword>
<name>A0A419X7L8_9BACT</name>
<keyword evidence="1" id="KW-1133">Transmembrane helix</keyword>
<dbReference type="NCBIfam" id="TIGR00847">
    <property type="entry name" value="ccoS"/>
    <property type="match status" value="1"/>
</dbReference>
<dbReference type="Proteomes" id="UP000284531">
    <property type="component" value="Unassembled WGS sequence"/>
</dbReference>
<dbReference type="Pfam" id="PF03597">
    <property type="entry name" value="FixS"/>
    <property type="match status" value="1"/>
</dbReference>
<proteinExistence type="predicted"/>
<organism evidence="2 3">
    <name type="scientific">Marinifilum flexuosum</name>
    <dbReference type="NCBI Taxonomy" id="1117708"/>
    <lineage>
        <taxon>Bacteria</taxon>
        <taxon>Pseudomonadati</taxon>
        <taxon>Bacteroidota</taxon>
        <taxon>Bacteroidia</taxon>
        <taxon>Marinilabiliales</taxon>
        <taxon>Marinifilaceae</taxon>
    </lineage>
</organism>
<dbReference type="PANTHER" id="PTHR41532">
    <property type="entry name" value="FIXS PROTEIN"/>
    <property type="match status" value="1"/>
</dbReference>
<protein>
    <submittedName>
        <fullName evidence="2">Cbb3-type cytochrome oxidase maturation protein</fullName>
    </submittedName>
</protein>
<dbReference type="OrthoDB" id="9802763at2"/>
<comment type="caution">
    <text evidence="2">The sequence shown here is derived from an EMBL/GenBank/DDBJ whole genome shotgun (WGS) entry which is preliminary data.</text>
</comment>